<reference evidence="6 7" key="1">
    <citation type="submission" date="2019-07" db="EMBL/GenBank/DDBJ databases">
        <title>Complete Genome Sequence and Methylome Analysis of Nocardia otitidis-caviarum NEB252.</title>
        <authorList>
            <person name="Fomenkov A."/>
            <person name="Anton B.P."/>
            <person name="Vincze T."/>
            <person name="Roberts R.J."/>
        </authorList>
    </citation>
    <scope>NUCLEOTIDE SEQUENCE [LARGE SCALE GENOMIC DNA]</scope>
    <source>
        <strain evidence="6 7">NEB252</strain>
    </source>
</reference>
<dbReference type="InterPro" id="IPR050109">
    <property type="entry name" value="HTH-type_TetR-like_transc_reg"/>
</dbReference>
<dbReference type="Gene3D" id="1.10.10.60">
    <property type="entry name" value="Homeodomain-like"/>
    <property type="match status" value="1"/>
</dbReference>
<evidence type="ECO:0000313" key="6">
    <source>
        <dbReference type="EMBL" id="QDP83214.1"/>
    </source>
</evidence>
<keyword evidence="1" id="KW-0805">Transcription regulation</keyword>
<evidence type="ECO:0000256" key="4">
    <source>
        <dbReference type="PROSITE-ProRule" id="PRU00335"/>
    </source>
</evidence>
<dbReference type="Pfam" id="PF00440">
    <property type="entry name" value="TetR_N"/>
    <property type="match status" value="1"/>
</dbReference>
<gene>
    <name evidence="6" type="ORF">FOH10_04980</name>
</gene>
<feature type="domain" description="HTH tetR-type" evidence="5">
    <location>
        <begin position="31"/>
        <end position="91"/>
    </location>
</feature>
<dbReference type="AlphaFoldDB" id="A0A516NWF7"/>
<evidence type="ECO:0000256" key="2">
    <source>
        <dbReference type="ARBA" id="ARBA00023125"/>
    </source>
</evidence>
<dbReference type="SUPFAM" id="SSF48498">
    <property type="entry name" value="Tetracyclin repressor-like, C-terminal domain"/>
    <property type="match status" value="1"/>
</dbReference>
<proteinExistence type="predicted"/>
<protein>
    <submittedName>
        <fullName evidence="6">TetR/AcrR family transcriptional regulator</fullName>
    </submittedName>
</protein>
<sequence>MRRYCSRSCQARAYRARRDRRTPVRRTRPVRLTAVHIAATAIDVADRDGLDGLTMRRLARELGVATAALYRYYPDRKTLVAAMTELAMEETPAPAPGPDWRSTLAAEAGAEWRLYRRHPWLLAVLARTRPPVGPALLDSLERSFTALDELELTGTDLLAVYLVCSGLAQGLALMWNADRGEFPGAGSDTVPAEIAELLDPRIRPTLHRMFAARPPSPALSFDDLLTTGVGLLLDGVAVRHRSATE</sequence>
<keyword evidence="3" id="KW-0804">Transcription</keyword>
<evidence type="ECO:0000259" key="5">
    <source>
        <dbReference type="PROSITE" id="PS50977"/>
    </source>
</evidence>
<dbReference type="GO" id="GO:0000976">
    <property type="term" value="F:transcription cis-regulatory region binding"/>
    <property type="evidence" value="ECO:0007669"/>
    <property type="project" value="TreeGrafter"/>
</dbReference>
<accession>A0A516NWF7</accession>
<dbReference type="KEGG" id="nod:FOH10_04980"/>
<dbReference type="Pfam" id="PF02909">
    <property type="entry name" value="TetR_C_1"/>
    <property type="match status" value="1"/>
</dbReference>
<dbReference type="InterPro" id="IPR001647">
    <property type="entry name" value="HTH_TetR"/>
</dbReference>
<evidence type="ECO:0000313" key="7">
    <source>
        <dbReference type="Proteomes" id="UP000317039"/>
    </source>
</evidence>
<dbReference type="GO" id="GO:0045892">
    <property type="term" value="P:negative regulation of DNA-templated transcription"/>
    <property type="evidence" value="ECO:0007669"/>
    <property type="project" value="InterPro"/>
</dbReference>
<evidence type="ECO:0000256" key="1">
    <source>
        <dbReference type="ARBA" id="ARBA00023015"/>
    </source>
</evidence>
<dbReference type="SUPFAM" id="SSF46689">
    <property type="entry name" value="Homeodomain-like"/>
    <property type="match status" value="1"/>
</dbReference>
<dbReference type="Proteomes" id="UP000317039">
    <property type="component" value="Chromosome"/>
</dbReference>
<dbReference type="EMBL" id="CP041695">
    <property type="protein sequence ID" value="QDP83214.1"/>
    <property type="molecule type" value="Genomic_DNA"/>
</dbReference>
<dbReference type="GO" id="GO:0003700">
    <property type="term" value="F:DNA-binding transcription factor activity"/>
    <property type="evidence" value="ECO:0007669"/>
    <property type="project" value="TreeGrafter"/>
</dbReference>
<dbReference type="InterPro" id="IPR004111">
    <property type="entry name" value="Repressor_TetR_C"/>
</dbReference>
<dbReference type="PANTHER" id="PTHR30055:SF151">
    <property type="entry name" value="TRANSCRIPTIONAL REGULATORY PROTEIN"/>
    <property type="match status" value="1"/>
</dbReference>
<feature type="DNA-binding region" description="H-T-H motif" evidence="4">
    <location>
        <begin position="54"/>
        <end position="73"/>
    </location>
</feature>
<dbReference type="PROSITE" id="PS50977">
    <property type="entry name" value="HTH_TETR_2"/>
    <property type="match status" value="1"/>
</dbReference>
<evidence type="ECO:0000256" key="3">
    <source>
        <dbReference type="ARBA" id="ARBA00023163"/>
    </source>
</evidence>
<dbReference type="InterPro" id="IPR009057">
    <property type="entry name" value="Homeodomain-like_sf"/>
</dbReference>
<dbReference type="PANTHER" id="PTHR30055">
    <property type="entry name" value="HTH-TYPE TRANSCRIPTIONAL REGULATOR RUTR"/>
    <property type="match status" value="1"/>
</dbReference>
<keyword evidence="2 4" id="KW-0238">DNA-binding</keyword>
<dbReference type="InterPro" id="IPR036271">
    <property type="entry name" value="Tet_transcr_reg_TetR-rel_C_sf"/>
</dbReference>
<organism evidence="6 7">
    <name type="scientific">Nocardia otitidiscaviarum</name>
    <dbReference type="NCBI Taxonomy" id="1823"/>
    <lineage>
        <taxon>Bacteria</taxon>
        <taxon>Bacillati</taxon>
        <taxon>Actinomycetota</taxon>
        <taxon>Actinomycetes</taxon>
        <taxon>Mycobacteriales</taxon>
        <taxon>Nocardiaceae</taxon>
        <taxon>Nocardia</taxon>
    </lineage>
</organism>
<dbReference type="Gene3D" id="1.10.357.10">
    <property type="entry name" value="Tetracycline Repressor, domain 2"/>
    <property type="match status" value="1"/>
</dbReference>
<name>A0A516NWF7_9NOCA</name>